<dbReference type="OrthoDB" id="5766995at2"/>
<protein>
    <submittedName>
        <fullName evidence="2">Uncharacterized protein DUF4389</fullName>
    </submittedName>
</protein>
<proteinExistence type="predicted"/>
<evidence type="ECO:0000313" key="2">
    <source>
        <dbReference type="EMBL" id="TCJ82726.1"/>
    </source>
</evidence>
<dbReference type="AlphaFoldDB" id="A0A4R1ENB6"/>
<evidence type="ECO:0000313" key="3">
    <source>
        <dbReference type="Proteomes" id="UP000294887"/>
    </source>
</evidence>
<dbReference type="Proteomes" id="UP000294887">
    <property type="component" value="Unassembled WGS sequence"/>
</dbReference>
<dbReference type="RefSeq" id="WP_131907234.1">
    <property type="nucleotide sequence ID" value="NZ_BAAAFU010000007.1"/>
</dbReference>
<reference evidence="2 3" key="1">
    <citation type="submission" date="2019-03" db="EMBL/GenBank/DDBJ databases">
        <title>Genomic Encyclopedia of Type Strains, Phase IV (KMG-IV): sequencing the most valuable type-strain genomes for metagenomic binning, comparative biology and taxonomic classification.</title>
        <authorList>
            <person name="Goeker M."/>
        </authorList>
    </citation>
    <scope>NUCLEOTIDE SEQUENCE [LARGE SCALE GENOMIC DNA]</scope>
    <source>
        <strain evidence="2 3">DSM 24830</strain>
    </source>
</reference>
<dbReference type="Pfam" id="PF14333">
    <property type="entry name" value="DUF4389"/>
    <property type="match status" value="1"/>
</dbReference>
<name>A0A4R1ENB6_9GAMM</name>
<dbReference type="InterPro" id="IPR025498">
    <property type="entry name" value="DUF4389"/>
</dbReference>
<accession>A0A4R1ENB6</accession>
<evidence type="ECO:0000256" key="1">
    <source>
        <dbReference type="SAM" id="Phobius"/>
    </source>
</evidence>
<feature type="transmembrane region" description="Helical" evidence="1">
    <location>
        <begin position="20"/>
        <end position="45"/>
    </location>
</feature>
<dbReference type="EMBL" id="SMFQ01000005">
    <property type="protein sequence ID" value="TCJ82726.1"/>
    <property type="molecule type" value="Genomic_DNA"/>
</dbReference>
<organism evidence="2 3">
    <name type="scientific">Cocleimonas flava</name>
    <dbReference type="NCBI Taxonomy" id="634765"/>
    <lineage>
        <taxon>Bacteria</taxon>
        <taxon>Pseudomonadati</taxon>
        <taxon>Pseudomonadota</taxon>
        <taxon>Gammaproteobacteria</taxon>
        <taxon>Thiotrichales</taxon>
        <taxon>Thiotrichaceae</taxon>
        <taxon>Cocleimonas</taxon>
    </lineage>
</organism>
<gene>
    <name evidence="2" type="ORF">EV695_3458</name>
</gene>
<keyword evidence="1" id="KW-0812">Transmembrane</keyword>
<keyword evidence="1" id="KW-1133">Transmembrane helix</keyword>
<sequence length="93" mass="10741">MNTETKTNLQSKSTWVRVLYMLLFVLAYSAAEFVLGITVVIQVIIKLVTGELNERLKTFGNQISLYIFDVLKFLTFNSEDKPFPFDEWPTGEK</sequence>
<keyword evidence="3" id="KW-1185">Reference proteome</keyword>
<comment type="caution">
    <text evidence="2">The sequence shown here is derived from an EMBL/GenBank/DDBJ whole genome shotgun (WGS) entry which is preliminary data.</text>
</comment>
<keyword evidence="1" id="KW-0472">Membrane</keyword>